<sequence length="198" mass="21652">MEANTTTEEKHAPAQPAVTTEVNEAKPAKDPGQIAIGNNLAEHIRMPDKKLVKTVLDATTLTCLAADMEKKAVKENFSSNPSNNAMNYVKFTVLMVSTTALKDTGKALPQSKSSPLQQVSDDAAKKWRIPGPKFDVPMTNAVHQADLFLSHDIQGYGQGWKTYKCALTVVDIASHFKEAEPLTLKDSTEVTSSFQKNY</sequence>
<reference evidence="2 3" key="1">
    <citation type="submission" date="2022-05" db="EMBL/GenBank/DDBJ databases">
        <authorList>
            <consortium name="Genoscope - CEA"/>
            <person name="William W."/>
        </authorList>
    </citation>
    <scope>NUCLEOTIDE SEQUENCE [LARGE SCALE GENOMIC DNA]</scope>
</reference>
<organism evidence="2 3">
    <name type="scientific">Porites lobata</name>
    <dbReference type="NCBI Taxonomy" id="104759"/>
    <lineage>
        <taxon>Eukaryota</taxon>
        <taxon>Metazoa</taxon>
        <taxon>Cnidaria</taxon>
        <taxon>Anthozoa</taxon>
        <taxon>Hexacorallia</taxon>
        <taxon>Scleractinia</taxon>
        <taxon>Fungiina</taxon>
        <taxon>Poritidae</taxon>
        <taxon>Porites</taxon>
    </lineage>
</organism>
<evidence type="ECO:0000313" key="3">
    <source>
        <dbReference type="Proteomes" id="UP001159405"/>
    </source>
</evidence>
<gene>
    <name evidence="2" type="ORF">PLOB_00009676</name>
</gene>
<protein>
    <submittedName>
        <fullName evidence="2">Uncharacterized protein</fullName>
    </submittedName>
</protein>
<comment type="caution">
    <text evidence="2">The sequence shown here is derived from an EMBL/GenBank/DDBJ whole genome shotgun (WGS) entry which is preliminary data.</text>
</comment>
<keyword evidence="3" id="KW-1185">Reference proteome</keyword>
<name>A0ABN8QVB8_9CNID</name>
<feature type="region of interest" description="Disordered" evidence="1">
    <location>
        <begin position="1"/>
        <end position="31"/>
    </location>
</feature>
<evidence type="ECO:0000313" key="2">
    <source>
        <dbReference type="EMBL" id="CAH3169259.1"/>
    </source>
</evidence>
<accession>A0ABN8QVB8</accession>
<dbReference type="EMBL" id="CALNXK010000149">
    <property type="protein sequence ID" value="CAH3169259.1"/>
    <property type="molecule type" value="Genomic_DNA"/>
</dbReference>
<dbReference type="Proteomes" id="UP001159405">
    <property type="component" value="Unassembled WGS sequence"/>
</dbReference>
<proteinExistence type="predicted"/>
<evidence type="ECO:0000256" key="1">
    <source>
        <dbReference type="SAM" id="MobiDB-lite"/>
    </source>
</evidence>